<evidence type="ECO:0000256" key="7">
    <source>
        <dbReference type="SAM" id="MobiDB-lite"/>
    </source>
</evidence>
<comment type="subcellular location">
    <subcellularLocation>
        <location evidence="1">Nucleus</location>
    </subcellularLocation>
</comment>
<comment type="caution">
    <text evidence="10">The sequence shown here is derived from an EMBL/GenBank/DDBJ whole genome shotgun (WGS) entry which is preliminary data.</text>
</comment>
<accession>A0A1Y2B1L8</accession>
<dbReference type="SMART" id="SM01268">
    <property type="entry name" value="BTD"/>
    <property type="match status" value="1"/>
</dbReference>
<feature type="compositionally biased region" description="Polar residues" evidence="7">
    <location>
        <begin position="407"/>
        <end position="436"/>
    </location>
</feature>
<dbReference type="AlphaFoldDB" id="A0A1Y2B1L8"/>
<keyword evidence="6" id="KW-0539">Nucleus</keyword>
<dbReference type="InterPro" id="IPR040159">
    <property type="entry name" value="CLS_fam"/>
</dbReference>
<dbReference type="GO" id="GO:0001228">
    <property type="term" value="F:DNA-binding transcription activator activity, RNA polymerase II-specific"/>
    <property type="evidence" value="ECO:0007669"/>
    <property type="project" value="InterPro"/>
</dbReference>
<evidence type="ECO:0000256" key="1">
    <source>
        <dbReference type="ARBA" id="ARBA00004123"/>
    </source>
</evidence>
<proteinExistence type="inferred from homology"/>
<dbReference type="Pfam" id="PF09271">
    <property type="entry name" value="LAG1-DNAbind"/>
    <property type="match status" value="1"/>
</dbReference>
<dbReference type="SUPFAM" id="SSF110217">
    <property type="entry name" value="DNA-binding protein LAG-1 (CSL)"/>
    <property type="match status" value="1"/>
</dbReference>
<keyword evidence="11" id="KW-1185">Reference proteome</keyword>
<dbReference type="InterPro" id="IPR036358">
    <property type="entry name" value="BTD_sf"/>
</dbReference>
<evidence type="ECO:0000313" key="11">
    <source>
        <dbReference type="Proteomes" id="UP000193986"/>
    </source>
</evidence>
<dbReference type="GO" id="GO:0005634">
    <property type="term" value="C:nucleus"/>
    <property type="evidence" value="ECO:0007669"/>
    <property type="project" value="UniProtKB-SubCell"/>
</dbReference>
<evidence type="ECO:0000259" key="8">
    <source>
        <dbReference type="SMART" id="SM01267"/>
    </source>
</evidence>
<gene>
    <name evidence="10" type="ORF">BCR39DRAFT_468345</name>
</gene>
<reference evidence="10 11" key="1">
    <citation type="submission" date="2016-07" db="EMBL/GenBank/DDBJ databases">
        <title>Pervasive Adenine N6-methylation of Active Genes in Fungi.</title>
        <authorList>
            <consortium name="DOE Joint Genome Institute"/>
            <person name="Mondo S.J."/>
            <person name="Dannebaum R.O."/>
            <person name="Kuo R.C."/>
            <person name="Labutti K."/>
            <person name="Haridas S."/>
            <person name="Kuo A."/>
            <person name="Salamov A."/>
            <person name="Ahrendt S.R."/>
            <person name="Lipzen A."/>
            <person name="Sullivan W."/>
            <person name="Andreopoulos W.B."/>
            <person name="Clum A."/>
            <person name="Lindquist E."/>
            <person name="Daum C."/>
            <person name="Ramamoorthy G.K."/>
            <person name="Gryganskyi A."/>
            <person name="Culley D."/>
            <person name="Magnuson J.K."/>
            <person name="James T.Y."/>
            <person name="O'Malley M.A."/>
            <person name="Stajich J.E."/>
            <person name="Spatafora J.W."/>
            <person name="Visel A."/>
            <person name="Grigoriev I.V."/>
        </authorList>
    </citation>
    <scope>NUCLEOTIDE SEQUENCE [LARGE SCALE GENOMIC DNA]</scope>
    <source>
        <strain evidence="10 11">68-887.2</strain>
    </source>
</reference>
<dbReference type="EMBL" id="MCFC01000031">
    <property type="protein sequence ID" value="ORY28450.1"/>
    <property type="molecule type" value="Genomic_DNA"/>
</dbReference>
<keyword evidence="4" id="KW-0238">DNA-binding</keyword>
<dbReference type="PANTHER" id="PTHR10665">
    <property type="entry name" value="RECOMBINING BINDING PROTEIN SUPPRESSOR OF HAIRLESS"/>
    <property type="match status" value="1"/>
</dbReference>
<dbReference type="InParanoid" id="A0A1Y2B1L8"/>
<dbReference type="Proteomes" id="UP000193986">
    <property type="component" value="Unassembled WGS sequence"/>
</dbReference>
<evidence type="ECO:0000256" key="6">
    <source>
        <dbReference type="ARBA" id="ARBA00023242"/>
    </source>
</evidence>
<comment type="similarity">
    <text evidence="2">Belongs to the Su(H) family.</text>
</comment>
<evidence type="ECO:0000256" key="4">
    <source>
        <dbReference type="ARBA" id="ARBA00023125"/>
    </source>
</evidence>
<dbReference type="GO" id="GO:0000978">
    <property type="term" value="F:RNA polymerase II cis-regulatory region sequence-specific DNA binding"/>
    <property type="evidence" value="ECO:0007669"/>
    <property type="project" value="InterPro"/>
</dbReference>
<dbReference type="InterPro" id="IPR008967">
    <property type="entry name" value="p53-like_TF_DNA-bd_sf"/>
</dbReference>
<evidence type="ECO:0000313" key="10">
    <source>
        <dbReference type="EMBL" id="ORY28450.1"/>
    </source>
</evidence>
<name>A0A1Y2B1L8_9TREE</name>
<dbReference type="SMART" id="SM01267">
    <property type="entry name" value="LAG1_DNAbind"/>
    <property type="match status" value="1"/>
</dbReference>
<protein>
    <submittedName>
        <fullName evidence="10">Uncharacterized protein</fullName>
    </submittedName>
</protein>
<feature type="compositionally biased region" description="Low complexity" evidence="7">
    <location>
        <begin position="453"/>
        <end position="465"/>
    </location>
</feature>
<dbReference type="OrthoDB" id="5600360at2759"/>
<feature type="domain" description="Beta-trefoil DNA-binding" evidence="9">
    <location>
        <begin position="201"/>
        <end position="540"/>
    </location>
</feature>
<evidence type="ECO:0000256" key="5">
    <source>
        <dbReference type="ARBA" id="ARBA00023163"/>
    </source>
</evidence>
<dbReference type="STRING" id="71784.A0A1Y2B1L8"/>
<feature type="domain" description="RBP-J/Cbf11/Cbf12 DNA binding" evidence="8">
    <location>
        <begin position="26"/>
        <end position="200"/>
    </location>
</feature>
<feature type="compositionally biased region" description="Polar residues" evidence="7">
    <location>
        <begin position="474"/>
        <end position="496"/>
    </location>
</feature>
<feature type="region of interest" description="Disordered" evidence="7">
    <location>
        <begin position="407"/>
        <end position="528"/>
    </location>
</feature>
<organism evidence="10 11">
    <name type="scientific">Naematelia encephala</name>
    <dbReference type="NCBI Taxonomy" id="71784"/>
    <lineage>
        <taxon>Eukaryota</taxon>
        <taxon>Fungi</taxon>
        <taxon>Dikarya</taxon>
        <taxon>Basidiomycota</taxon>
        <taxon>Agaricomycotina</taxon>
        <taxon>Tremellomycetes</taxon>
        <taxon>Tremellales</taxon>
        <taxon>Naemateliaceae</taxon>
        <taxon>Naematelia</taxon>
    </lineage>
</organism>
<keyword evidence="3" id="KW-0805">Transcription regulation</keyword>
<dbReference type="InterPro" id="IPR015350">
    <property type="entry name" value="Beta-trefoil_DNA-bd_dom"/>
</dbReference>
<evidence type="ECO:0000256" key="2">
    <source>
        <dbReference type="ARBA" id="ARBA00009704"/>
    </source>
</evidence>
<sequence>MDRAVVQAALRDWMMASNRLDLGELKMVIWTPKVAQKSYGNERRYLTPPPMVFMYGIEWFTRSQDTCPISPLLQPRVSISLANRPPERDVETQWHSVEGVNLDMKKNISELKPADKPFWGCALGSQLSANEDDTKTGPKIHVTVTVKGPHKHHAGANGWGPMKGTMEDIRTEDVLGQFSSVPIQIISKASKKKTASKQQESVVTHGSTVSLFNRIKAQSQQTKYLSVTPDPTRVYGTDGKAVSGAVAPVIPPDDNPFRGFSSSPGKMWESFIVWLVDPNRAGGEGHVQNPNPNWPRIPANAIQPGQPIAHPIRYNSIVVLQSVQTGLCSPNLVIRQVEHNEVRGNDGTANDPYACAPDGELLGDLVSHLQKVAFEVYQPDVGDNTVGGLYMASQDAERIAGKFVQSQKQWSLNEQPTQRRSASRDSSVNSTPNQRTILLPMTPHNGPLHLPNSTPTSPISTSSSIDYFAMPSRKPSSQSLFSPTLGNEATLPSSGDSGPMRRPRPESAGRHNPLQRTSNKKRSDISAHSSTDSLVDYLQTATLQSRPTHSWSLRVEETCIWSIVGTESVSYTFFIPPAYRNSLTQPVSPFPRVDRVIRPGGPIDMGPPGLKRMTQTFTPSTTKPLITLYGQGFEKTVEGGPKHIVFYGDQPASHNEGRCGEVMAASIPETPIHHTVPVTLVSQNGQVIIPTGITYPDFIKNKAATSFHH</sequence>
<evidence type="ECO:0000256" key="3">
    <source>
        <dbReference type="ARBA" id="ARBA00023015"/>
    </source>
</evidence>
<dbReference type="InterPro" id="IPR015351">
    <property type="entry name" value="RBP-J/Cbf11/Cbf12_DNA-bd"/>
</dbReference>
<evidence type="ECO:0000259" key="9">
    <source>
        <dbReference type="SMART" id="SM01268"/>
    </source>
</evidence>
<dbReference type="Gene3D" id="2.80.10.50">
    <property type="match status" value="1"/>
</dbReference>
<dbReference type="SUPFAM" id="SSF49417">
    <property type="entry name" value="p53-like transcription factors"/>
    <property type="match status" value="1"/>
</dbReference>
<keyword evidence="5" id="KW-0804">Transcription</keyword>